<evidence type="ECO:0000256" key="2">
    <source>
        <dbReference type="ARBA" id="ARBA00022692"/>
    </source>
</evidence>
<gene>
    <name evidence="6 8" type="primary">ccsA</name>
</gene>
<dbReference type="EMBL" id="KP099647">
    <property type="protein sequence ID" value="AJE71363.1"/>
    <property type="molecule type" value="Genomic_DNA"/>
</dbReference>
<proteinExistence type="inferred from homology"/>
<feature type="transmembrane region" description="Helical" evidence="6">
    <location>
        <begin position="287"/>
        <end position="311"/>
    </location>
</feature>
<dbReference type="HAMAP" id="MF_01391">
    <property type="entry name" value="CytC_CcsA"/>
    <property type="match status" value="1"/>
</dbReference>
<evidence type="ECO:0000256" key="4">
    <source>
        <dbReference type="ARBA" id="ARBA00022989"/>
    </source>
</evidence>
<dbReference type="PANTHER" id="PTHR30071">
    <property type="entry name" value="HEME EXPORTER PROTEIN C"/>
    <property type="match status" value="1"/>
</dbReference>
<evidence type="ECO:0000259" key="7">
    <source>
        <dbReference type="Pfam" id="PF01578"/>
    </source>
</evidence>
<dbReference type="RefSeq" id="YP_009117820.1">
    <property type="nucleotide sequence ID" value="NC_026300.1"/>
</dbReference>
<keyword evidence="5 6" id="KW-0472">Membrane</keyword>
<keyword evidence="3 6" id="KW-0201">Cytochrome c-type biogenesis</keyword>
<dbReference type="GO" id="GO:0020037">
    <property type="term" value="F:heme binding"/>
    <property type="evidence" value="ECO:0007669"/>
    <property type="project" value="InterPro"/>
</dbReference>
<dbReference type="AlphaFoldDB" id="A0A0B5EEI9"/>
<evidence type="ECO:0000256" key="3">
    <source>
        <dbReference type="ARBA" id="ARBA00022748"/>
    </source>
</evidence>
<sequence length="319" mass="36434">MNIITENIFAHISFFLLSVATASYWGNLVYKTGKLSDLGKQSIKFAFISITGFLITRWVHANHLPLSNLYESFMFLSWSFSLLHINLELKSRNNDWLGAITAPSAMLTHSFATLGPPNEMQQSTMLVPALQSHWLMMHVSMMILSYATLLCGSLLAITSLIITHDNTNKSIVSTNTKFFLLFFPRERNSYLSTQIESDSKNTFYLLSRDFRKCQLIQQLDQWSYRTIGLGFPFLTIGILSGAVWANEAWGSYWSWDPKETWALITWLIYAIYLHTRMTKGWQGKQSATVASSGFFIVWICYLGVNLLGIGLHSYGWLIR</sequence>
<comment type="caution">
    <text evidence="6">Lacks conserved residue(s) required for the propagation of feature annotation.</text>
</comment>
<dbReference type="InterPro" id="IPR045062">
    <property type="entry name" value="Cyt_c_biogenesis_CcsA/CcmC"/>
</dbReference>
<geneLocation type="plastid" evidence="8"/>
<keyword evidence="4 6" id="KW-1133">Transmembrane helix</keyword>
<comment type="subunit">
    <text evidence="6">May interact with Ccs1.</text>
</comment>
<feature type="transmembrane region" description="Helical" evidence="6">
    <location>
        <begin position="222"/>
        <end position="245"/>
    </location>
</feature>
<name>A0A0B5EEI9_9MONI</name>
<protein>
    <recommendedName>
        <fullName evidence="6">Cytochrome c biogenesis protein CcsA</fullName>
    </recommendedName>
</protein>
<dbReference type="GO" id="GO:0005886">
    <property type="term" value="C:plasma membrane"/>
    <property type="evidence" value="ECO:0007669"/>
    <property type="project" value="TreeGrafter"/>
</dbReference>
<feature type="transmembrane region" description="Helical" evidence="6">
    <location>
        <begin position="12"/>
        <end position="30"/>
    </location>
</feature>
<dbReference type="NCBIfam" id="TIGR03144">
    <property type="entry name" value="cytochr_II_ccsB"/>
    <property type="match status" value="1"/>
</dbReference>
<keyword evidence="6" id="KW-0793">Thylakoid</keyword>
<keyword evidence="2 6" id="KW-0812">Transmembrane</keyword>
<dbReference type="PANTHER" id="PTHR30071:SF1">
    <property type="entry name" value="CYTOCHROME B_B6 PROTEIN-RELATED"/>
    <property type="match status" value="1"/>
</dbReference>
<dbReference type="InterPro" id="IPR017562">
    <property type="entry name" value="Cyt_c_biogenesis_CcsA"/>
</dbReference>
<feature type="domain" description="Cytochrome c assembly protein" evidence="7">
    <location>
        <begin position="66"/>
        <end position="312"/>
    </location>
</feature>
<dbReference type="Pfam" id="PF01578">
    <property type="entry name" value="Cytochrom_C_asm"/>
    <property type="match status" value="1"/>
</dbReference>
<comment type="subcellular location">
    <subcellularLocation>
        <location evidence="6">Cellular thylakoid membrane</location>
        <topology evidence="6">Multi-pass membrane protein</topology>
    </subcellularLocation>
    <subcellularLocation>
        <location evidence="1">Membrane</location>
        <topology evidence="1">Multi-pass membrane protein</topology>
    </subcellularLocation>
</comment>
<evidence type="ECO:0000313" key="8">
    <source>
        <dbReference type="EMBL" id="AJE71363.1"/>
    </source>
</evidence>
<evidence type="ECO:0000256" key="6">
    <source>
        <dbReference type="HAMAP-Rule" id="MF_01391"/>
    </source>
</evidence>
<feature type="transmembrane region" description="Helical" evidence="6">
    <location>
        <begin position="135"/>
        <end position="162"/>
    </location>
</feature>
<dbReference type="GeneID" id="22975602"/>
<feature type="transmembrane region" description="Helical" evidence="6">
    <location>
        <begin position="260"/>
        <end position="275"/>
    </location>
</feature>
<keyword evidence="8" id="KW-0934">Plastid</keyword>
<dbReference type="InterPro" id="IPR002541">
    <property type="entry name" value="Cyt_c_assembly"/>
</dbReference>
<evidence type="ECO:0000256" key="1">
    <source>
        <dbReference type="ARBA" id="ARBA00004141"/>
    </source>
</evidence>
<dbReference type="GO" id="GO:0042651">
    <property type="term" value="C:thylakoid membrane"/>
    <property type="evidence" value="ECO:0007669"/>
    <property type="project" value="UniProtKB-UniRule"/>
</dbReference>
<dbReference type="GO" id="GO:0017004">
    <property type="term" value="P:cytochrome complex assembly"/>
    <property type="evidence" value="ECO:0007669"/>
    <property type="project" value="UniProtKB-UniRule"/>
</dbReference>
<reference evidence="8" key="1">
    <citation type="journal article" date="2016" name="New Phytol.">
        <title>Evolutionary dynamics of the plastid inverted repeat: the effects of expansion, contraction, and loss on substitution rates.</title>
        <authorList>
            <person name="Zhu A."/>
            <person name="Guo W."/>
            <person name="Gupta S."/>
            <person name="Fan W."/>
            <person name="Mower J.P."/>
        </authorList>
    </citation>
    <scope>NUCLEOTIDE SEQUENCE</scope>
</reference>
<comment type="function">
    <text evidence="6">Required during biogenesis of c-type cytochromes (cytochrome c6 and cytochrome f) at the step of heme attachment.</text>
</comment>
<accession>A0A0B5EEI9</accession>
<comment type="similarity">
    <text evidence="6">Belongs to the CcmF/CycK/Ccl1/NrfE/CcsA family.</text>
</comment>
<organism evidence="8">
    <name type="scientific">Angiopteris angustifolia</name>
    <dbReference type="NCBI Taxonomy" id="491814"/>
    <lineage>
        <taxon>Eukaryota</taxon>
        <taxon>Viridiplantae</taxon>
        <taxon>Streptophyta</taxon>
        <taxon>Embryophyta</taxon>
        <taxon>Tracheophyta</taxon>
        <taxon>Polypodiopsida</taxon>
        <taxon>Marattiidae</taxon>
        <taxon>Marattiales</taxon>
        <taxon>Marattiaceae</taxon>
        <taxon>Angiopteris</taxon>
    </lineage>
</organism>
<evidence type="ECO:0000256" key="5">
    <source>
        <dbReference type="ARBA" id="ARBA00023136"/>
    </source>
</evidence>